<keyword evidence="6" id="KW-1185">Reference proteome</keyword>
<dbReference type="AlphaFoldDB" id="A0A2N9YJ88"/>
<evidence type="ECO:0000313" key="6">
    <source>
        <dbReference type="Proteomes" id="UP000234271"/>
    </source>
</evidence>
<dbReference type="InterPro" id="IPR001310">
    <property type="entry name" value="Histidine_triad_HIT"/>
</dbReference>
<feature type="short sequence motif" description="Histidine triad motif" evidence="2 3">
    <location>
        <begin position="97"/>
        <end position="101"/>
    </location>
</feature>
<dbReference type="STRING" id="288004.AL038_06985"/>
<evidence type="ECO:0000256" key="3">
    <source>
        <dbReference type="PROSITE-ProRule" id="PRU00464"/>
    </source>
</evidence>
<dbReference type="PANTHER" id="PTHR42997">
    <property type="entry name" value="HIT FAMILY HYDROLASE"/>
    <property type="match status" value="1"/>
</dbReference>
<dbReference type="Gene3D" id="3.30.428.10">
    <property type="entry name" value="HIT-like"/>
    <property type="match status" value="1"/>
</dbReference>
<evidence type="ECO:0000256" key="1">
    <source>
        <dbReference type="PIRSR" id="PIRSR601310-1"/>
    </source>
</evidence>
<dbReference type="Proteomes" id="UP000234271">
    <property type="component" value="Chromosome"/>
</dbReference>
<feature type="domain" description="HIT" evidence="4">
    <location>
        <begin position="6"/>
        <end position="112"/>
    </location>
</feature>
<dbReference type="GO" id="GO:0003824">
    <property type="term" value="F:catalytic activity"/>
    <property type="evidence" value="ECO:0007669"/>
    <property type="project" value="InterPro"/>
</dbReference>
<dbReference type="PANTHER" id="PTHR42997:SF1">
    <property type="entry name" value="AP-4-A PHOSPHORYLASE"/>
    <property type="match status" value="1"/>
</dbReference>
<dbReference type="InterPro" id="IPR036265">
    <property type="entry name" value="HIT-like_sf"/>
</dbReference>
<dbReference type="PROSITE" id="PS51084">
    <property type="entry name" value="HIT_2"/>
    <property type="match status" value="1"/>
</dbReference>
<dbReference type="OrthoDB" id="9784774at2"/>
<name>A0A2N9YJ88_9GAMM</name>
<accession>A0A2N9YJ88</accession>
<dbReference type="PROSITE" id="PS00892">
    <property type="entry name" value="HIT_1"/>
    <property type="match status" value="1"/>
</dbReference>
<evidence type="ECO:0000256" key="2">
    <source>
        <dbReference type="PIRSR" id="PIRSR601310-3"/>
    </source>
</evidence>
<proteinExistence type="predicted"/>
<feature type="active site" description="Tele-AMP-histidine intermediate" evidence="1">
    <location>
        <position position="99"/>
    </location>
</feature>
<gene>
    <name evidence="5" type="ORF">BLE401_17325</name>
</gene>
<reference evidence="6" key="1">
    <citation type="submission" date="2016-12" db="EMBL/GenBank/DDBJ databases">
        <title>Complete Genome Sequence of Beggiatoa leptomitiformis D-401.</title>
        <authorList>
            <person name="Fomenkov A."/>
            <person name="Vincze T."/>
            <person name="Grabovich M."/>
            <person name="Anton B.P."/>
            <person name="Dubinina G."/>
            <person name="Orlova M."/>
            <person name="Belousova E."/>
            <person name="Roberts R.J."/>
        </authorList>
    </citation>
    <scope>NUCLEOTIDE SEQUENCE [LARGE SCALE GENOMIC DNA]</scope>
    <source>
        <strain evidence="6">D-401</strain>
    </source>
</reference>
<dbReference type="EMBL" id="CP018889">
    <property type="protein sequence ID" value="AUI70286.1"/>
    <property type="molecule type" value="Genomic_DNA"/>
</dbReference>
<evidence type="ECO:0000313" key="5">
    <source>
        <dbReference type="EMBL" id="AUI70286.1"/>
    </source>
</evidence>
<evidence type="ECO:0000259" key="4">
    <source>
        <dbReference type="PROSITE" id="PS51084"/>
    </source>
</evidence>
<dbReference type="InterPro" id="IPR052908">
    <property type="entry name" value="AP-4-A_phosphorylase"/>
</dbReference>
<dbReference type="SUPFAM" id="SSF54197">
    <property type="entry name" value="HIT-like"/>
    <property type="match status" value="1"/>
</dbReference>
<dbReference type="PRINTS" id="PR00332">
    <property type="entry name" value="HISTRIAD"/>
</dbReference>
<organism evidence="5 6">
    <name type="scientific">Beggiatoa leptomitoformis</name>
    <dbReference type="NCBI Taxonomy" id="288004"/>
    <lineage>
        <taxon>Bacteria</taxon>
        <taxon>Pseudomonadati</taxon>
        <taxon>Pseudomonadota</taxon>
        <taxon>Gammaproteobacteria</taxon>
        <taxon>Thiotrichales</taxon>
        <taxon>Thiotrichaceae</taxon>
        <taxon>Beggiatoa</taxon>
    </lineage>
</organism>
<dbReference type="RefSeq" id="WP_062150951.1">
    <property type="nucleotide sequence ID" value="NZ_CP012373.2"/>
</dbReference>
<protein>
    <submittedName>
        <fullName evidence="5">HIT domain-containing protein</fullName>
    </submittedName>
</protein>
<dbReference type="InterPro" id="IPR011146">
    <property type="entry name" value="HIT-like"/>
</dbReference>
<dbReference type="KEGG" id="blep:AL038_06985"/>
<dbReference type="InterPro" id="IPR019808">
    <property type="entry name" value="Histidine_triad_CS"/>
</dbReference>
<dbReference type="Pfam" id="PF01230">
    <property type="entry name" value="HIT"/>
    <property type="match status" value="1"/>
</dbReference>
<sequence length="130" mass="14872">MSFQCPFCALMLNPTSQRVYDDELVFVIRDKFPVSQGHTLIIPRRHYASWFEATETEQLALFSALAIAKVNIQTQYQPDAYNIGINDGAVAGQTVPHLHIHLIPRYQSDTVEPRGGIRWILPDKAVYWDK</sequence>